<sequence length="97" mass="10463">MPEYIRREKALNFSATGKYNRGYMFSFPALPHSTVCNYLKPGGPCVFTSPGPVLDNSIQVVHADPLDATAVVSTRACNFGDADANVKLVTSLGFHAK</sequence>
<comment type="caution">
    <text evidence="1">The sequence shown here is derived from an EMBL/GenBank/DDBJ whole genome shotgun (WGS) entry which is preliminary data.</text>
</comment>
<dbReference type="AlphaFoldDB" id="A0A4C1VR09"/>
<accession>A0A4C1VR09</accession>
<reference evidence="1 2" key="1">
    <citation type="journal article" date="2019" name="Commun. Biol.">
        <title>The bagworm genome reveals a unique fibroin gene that provides high tensile strength.</title>
        <authorList>
            <person name="Kono N."/>
            <person name="Nakamura H."/>
            <person name="Ohtoshi R."/>
            <person name="Tomita M."/>
            <person name="Numata K."/>
            <person name="Arakawa K."/>
        </authorList>
    </citation>
    <scope>NUCLEOTIDE SEQUENCE [LARGE SCALE GENOMIC DNA]</scope>
</reference>
<proteinExistence type="predicted"/>
<evidence type="ECO:0000313" key="2">
    <source>
        <dbReference type="Proteomes" id="UP000299102"/>
    </source>
</evidence>
<keyword evidence="2" id="KW-1185">Reference proteome</keyword>
<evidence type="ECO:0000313" key="1">
    <source>
        <dbReference type="EMBL" id="GBP40797.1"/>
    </source>
</evidence>
<protein>
    <submittedName>
        <fullName evidence="1">Uncharacterized protein</fullName>
    </submittedName>
</protein>
<name>A0A4C1VR09_EUMVA</name>
<dbReference type="EMBL" id="BGZK01000388">
    <property type="protein sequence ID" value="GBP40797.1"/>
    <property type="molecule type" value="Genomic_DNA"/>
</dbReference>
<organism evidence="1 2">
    <name type="scientific">Eumeta variegata</name>
    <name type="common">Bagworm moth</name>
    <name type="synonym">Eumeta japonica</name>
    <dbReference type="NCBI Taxonomy" id="151549"/>
    <lineage>
        <taxon>Eukaryota</taxon>
        <taxon>Metazoa</taxon>
        <taxon>Ecdysozoa</taxon>
        <taxon>Arthropoda</taxon>
        <taxon>Hexapoda</taxon>
        <taxon>Insecta</taxon>
        <taxon>Pterygota</taxon>
        <taxon>Neoptera</taxon>
        <taxon>Endopterygota</taxon>
        <taxon>Lepidoptera</taxon>
        <taxon>Glossata</taxon>
        <taxon>Ditrysia</taxon>
        <taxon>Tineoidea</taxon>
        <taxon>Psychidae</taxon>
        <taxon>Oiketicinae</taxon>
        <taxon>Eumeta</taxon>
    </lineage>
</organism>
<dbReference type="Proteomes" id="UP000299102">
    <property type="component" value="Unassembled WGS sequence"/>
</dbReference>
<gene>
    <name evidence="1" type="ORF">EVAR_87058_1</name>
</gene>